<reference evidence="4 5" key="1">
    <citation type="journal article" date="2007" name="Science">
        <title>Sea anemone genome reveals ancestral eumetazoan gene repertoire and genomic organization.</title>
        <authorList>
            <person name="Putnam N.H."/>
            <person name="Srivastava M."/>
            <person name="Hellsten U."/>
            <person name="Dirks B."/>
            <person name="Chapman J."/>
            <person name="Salamov A."/>
            <person name="Terry A."/>
            <person name="Shapiro H."/>
            <person name="Lindquist E."/>
            <person name="Kapitonov V.V."/>
            <person name="Jurka J."/>
            <person name="Genikhovich G."/>
            <person name="Grigoriev I.V."/>
            <person name="Lucas S.M."/>
            <person name="Steele R.E."/>
            <person name="Finnerty J.R."/>
            <person name="Technau U."/>
            <person name="Martindale M.Q."/>
            <person name="Rokhsar D.S."/>
        </authorList>
    </citation>
    <scope>NUCLEOTIDE SEQUENCE [LARGE SCALE GENOMIC DNA]</scope>
    <source>
        <strain evidence="5">CH2 X CH6</strain>
    </source>
</reference>
<dbReference type="InterPro" id="IPR016024">
    <property type="entry name" value="ARM-type_fold"/>
</dbReference>
<dbReference type="PANTHER" id="PTHR32059:SF0">
    <property type="entry name" value="RAB11-BINDING PROTEIN RELCH"/>
    <property type="match status" value="1"/>
</dbReference>
<dbReference type="STRING" id="45351.A7SQW6"/>
<gene>
    <name evidence="4" type="ORF">NEMVEDRAFT_v1g128015</name>
</gene>
<dbReference type="PhylomeDB" id="A7SQW6"/>
<proteinExistence type="predicted"/>
<dbReference type="SUPFAM" id="SSF48371">
    <property type="entry name" value="ARM repeat"/>
    <property type="match status" value="1"/>
</dbReference>
<dbReference type="GO" id="GO:0005802">
    <property type="term" value="C:trans-Golgi network"/>
    <property type="evidence" value="ECO:0007669"/>
    <property type="project" value="InterPro"/>
</dbReference>
<feature type="repeat" description="HEAT" evidence="2">
    <location>
        <begin position="50"/>
        <end position="88"/>
    </location>
</feature>
<organism evidence="4 5">
    <name type="scientific">Nematostella vectensis</name>
    <name type="common">Starlet sea anemone</name>
    <dbReference type="NCBI Taxonomy" id="45351"/>
    <lineage>
        <taxon>Eukaryota</taxon>
        <taxon>Metazoa</taxon>
        <taxon>Cnidaria</taxon>
        <taxon>Anthozoa</taxon>
        <taxon>Hexacorallia</taxon>
        <taxon>Actiniaria</taxon>
        <taxon>Edwardsiidae</taxon>
        <taxon>Nematostella</taxon>
    </lineage>
</organism>
<dbReference type="Proteomes" id="UP000001593">
    <property type="component" value="Unassembled WGS sequence"/>
</dbReference>
<feature type="non-terminal residue" evidence="4">
    <location>
        <position position="1"/>
    </location>
</feature>
<evidence type="ECO:0000313" key="4">
    <source>
        <dbReference type="EMBL" id="EDO33913.1"/>
    </source>
</evidence>
<dbReference type="Gene3D" id="1.25.10.10">
    <property type="entry name" value="Leucine-rich Repeat Variant"/>
    <property type="match status" value="1"/>
</dbReference>
<accession>A7SQW6</accession>
<dbReference type="InterPro" id="IPR021133">
    <property type="entry name" value="HEAT_type_2"/>
</dbReference>
<dbReference type="GO" id="GO:0032367">
    <property type="term" value="P:intracellular cholesterol transport"/>
    <property type="evidence" value="ECO:0007669"/>
    <property type="project" value="InterPro"/>
</dbReference>
<dbReference type="AlphaFoldDB" id="A7SQW6"/>
<keyword evidence="1" id="KW-0677">Repeat</keyword>
<evidence type="ECO:0000256" key="3">
    <source>
        <dbReference type="SAM" id="SignalP"/>
    </source>
</evidence>
<evidence type="ECO:0000256" key="2">
    <source>
        <dbReference type="PROSITE-ProRule" id="PRU00103"/>
    </source>
</evidence>
<sequence>FSAHASFHQLLIGVLWEIVVYQDPDVRSSAGALFMVLIKGVDIDTISRHVLPALVTLASDSHMSVRAASIPAFGAIVENVTDKTILEKVYVQFQSFLEDPQYKNQHELQVTMIRTFAKVGPHSEPHFRDEVLLPRLAVMASINNYSQDEDLRREIVLELFEAYVSICCCFISAEVLNAHVLPGIRWVRKDIADIAPAYEVRS</sequence>
<dbReference type="eggNOG" id="KOG0211">
    <property type="taxonomic scope" value="Eukaryota"/>
</dbReference>
<dbReference type="InterPro" id="IPR040362">
    <property type="entry name" value="RELCH"/>
</dbReference>
<dbReference type="HOGENOM" id="CLU_1357676_0_0_1"/>
<dbReference type="Pfam" id="PF02985">
    <property type="entry name" value="HEAT"/>
    <property type="match status" value="1"/>
</dbReference>
<dbReference type="KEGG" id="nve:5505181"/>
<dbReference type="InterPro" id="IPR011989">
    <property type="entry name" value="ARM-like"/>
</dbReference>
<dbReference type="InParanoid" id="A7SQW6"/>
<protein>
    <submittedName>
        <fullName evidence="4">Uncharacterized protein</fullName>
    </submittedName>
</protein>
<evidence type="ECO:0000256" key="1">
    <source>
        <dbReference type="ARBA" id="ARBA00022737"/>
    </source>
</evidence>
<keyword evidence="5" id="KW-1185">Reference proteome</keyword>
<dbReference type="PANTHER" id="PTHR32059">
    <property type="entry name" value="RAB11-BINDING PROTEIN RELCH"/>
    <property type="match status" value="1"/>
</dbReference>
<feature type="signal peptide" evidence="3">
    <location>
        <begin position="1"/>
        <end position="22"/>
    </location>
</feature>
<dbReference type="PROSITE" id="PS50077">
    <property type="entry name" value="HEAT_REPEAT"/>
    <property type="match status" value="1"/>
</dbReference>
<dbReference type="InterPro" id="IPR000357">
    <property type="entry name" value="HEAT"/>
</dbReference>
<evidence type="ECO:0000313" key="5">
    <source>
        <dbReference type="Proteomes" id="UP000001593"/>
    </source>
</evidence>
<dbReference type="EMBL" id="DS469751">
    <property type="protein sequence ID" value="EDO33913.1"/>
    <property type="molecule type" value="Genomic_DNA"/>
</dbReference>
<keyword evidence="3" id="KW-0732">Signal</keyword>
<feature type="chain" id="PRO_5002715249" evidence="3">
    <location>
        <begin position="23"/>
        <end position="202"/>
    </location>
</feature>
<name>A7SQW6_NEMVE</name>